<dbReference type="EMBL" id="VIVR01000001">
    <property type="protein sequence ID" value="TWE15170.1"/>
    <property type="molecule type" value="Genomic_DNA"/>
</dbReference>
<organism evidence="1 2">
    <name type="scientific">Kitasatospora atroaurantiaca</name>
    <dbReference type="NCBI Taxonomy" id="285545"/>
    <lineage>
        <taxon>Bacteria</taxon>
        <taxon>Bacillati</taxon>
        <taxon>Actinomycetota</taxon>
        <taxon>Actinomycetes</taxon>
        <taxon>Kitasatosporales</taxon>
        <taxon>Streptomycetaceae</taxon>
        <taxon>Kitasatospora</taxon>
    </lineage>
</organism>
<name>A0A561EHT5_9ACTN</name>
<dbReference type="Proteomes" id="UP000318416">
    <property type="component" value="Unassembled WGS sequence"/>
</dbReference>
<dbReference type="SMART" id="SM00567">
    <property type="entry name" value="EZ_HEAT"/>
    <property type="match status" value="3"/>
</dbReference>
<accession>A0A561EHT5</accession>
<reference evidence="1 2" key="1">
    <citation type="submission" date="2019-06" db="EMBL/GenBank/DDBJ databases">
        <title>Sequencing the genomes of 1000 actinobacteria strains.</title>
        <authorList>
            <person name="Klenk H.-P."/>
        </authorList>
    </citation>
    <scope>NUCLEOTIDE SEQUENCE [LARGE SCALE GENOMIC DNA]</scope>
    <source>
        <strain evidence="1 2">DSM 41649</strain>
    </source>
</reference>
<evidence type="ECO:0000313" key="2">
    <source>
        <dbReference type="Proteomes" id="UP000318416"/>
    </source>
</evidence>
<dbReference type="OrthoDB" id="292843at2"/>
<protein>
    <submittedName>
        <fullName evidence="1">HEAT repeat protein</fullName>
    </submittedName>
</protein>
<evidence type="ECO:0000313" key="1">
    <source>
        <dbReference type="EMBL" id="TWE15170.1"/>
    </source>
</evidence>
<comment type="caution">
    <text evidence="1">The sequence shown here is derived from an EMBL/GenBank/DDBJ whole genome shotgun (WGS) entry which is preliminary data.</text>
</comment>
<dbReference type="InterPro" id="IPR004155">
    <property type="entry name" value="PBS_lyase_HEAT"/>
</dbReference>
<dbReference type="AlphaFoldDB" id="A0A561EHT5"/>
<sequence length="674" mass="72364">MTAGDKQDDVAVDGMTMTGMSLEALDAVVWDGLETGRPIDPVEDVPRTLRRLALAGAEATEEDCYPLYSLVTRDGCETPSAMPVALPFVVALAADPGMGARVFLVELLVAMNEPGQAEEDWARARDLLADPEPAVRRAAIPLARSVARLLDRWRVETDPAVRLPVLIALGEAAAEPEADQDAVDAARAALADVLGGDDPVMWVAAVYASAGLDRELAVRQLDRLVEVFSDLGVRPRFEDVWFVPNVEGPCDRETLVWWVARRLEHDPEAKLSFTARLIEASRWTGDALLCREALDVAWQLLIQRRSVAPTLLPLAGGLLDDPDGAVRLRAANILAALGPAAAPYADRLAELLDDDGADEYLDGTVGEIAHWALARIGDPRALPGLIEQLRAQEEEHGRGYGTAEPRRPDITDVLIPLRAHADVLLPAVREAIRRGGARGGATRGFLAVLEAWGADAVPALPDLLPLLADTWTSISVVGVLRAMGPAAASAEPALRTCQVLDYPGNHWSVTWTAACISGDRAAALRLLGDAVMAAEEPEFGPFGALAEFGHDAAPYADRVRSIMENGTQWSRLSAAITLMSITCDSGPAMKVLEEFVLPIAAGGDQFGAFRDALQPLIRIGEISPAIQTALLALQQSERRLSQLEGYQRIFQDEELRGLIEQALVCAQVSPAEAC</sequence>
<dbReference type="Gene3D" id="1.25.10.10">
    <property type="entry name" value="Leucine-rich Repeat Variant"/>
    <property type="match status" value="1"/>
</dbReference>
<dbReference type="SUPFAM" id="SSF48371">
    <property type="entry name" value="ARM repeat"/>
    <property type="match status" value="2"/>
</dbReference>
<dbReference type="InterPro" id="IPR016024">
    <property type="entry name" value="ARM-type_fold"/>
</dbReference>
<proteinExistence type="predicted"/>
<keyword evidence="2" id="KW-1185">Reference proteome</keyword>
<dbReference type="RefSeq" id="WP_145786546.1">
    <property type="nucleotide sequence ID" value="NZ_BAAABR010000084.1"/>
</dbReference>
<gene>
    <name evidence="1" type="ORF">FB465_0043</name>
</gene>
<dbReference type="InterPro" id="IPR011989">
    <property type="entry name" value="ARM-like"/>
</dbReference>